<feature type="transmembrane region" description="Helical" evidence="1">
    <location>
        <begin position="45"/>
        <end position="64"/>
    </location>
</feature>
<protein>
    <submittedName>
        <fullName evidence="2">Uncharacterized protein</fullName>
    </submittedName>
</protein>
<organism evidence="2 3">
    <name type="scientific">Rhodococcus rhodnii LMG 5362</name>
    <dbReference type="NCBI Taxonomy" id="1273125"/>
    <lineage>
        <taxon>Bacteria</taxon>
        <taxon>Bacillati</taxon>
        <taxon>Actinomycetota</taxon>
        <taxon>Actinomycetes</taxon>
        <taxon>Mycobacteriales</taxon>
        <taxon>Nocardiaceae</taxon>
        <taxon>Rhodococcus</taxon>
    </lineage>
</organism>
<evidence type="ECO:0000313" key="2">
    <source>
        <dbReference type="EMBL" id="EOM75172.1"/>
    </source>
</evidence>
<dbReference type="AlphaFoldDB" id="R7WIU8"/>
<keyword evidence="1" id="KW-0812">Transmembrane</keyword>
<reference evidence="2 3" key="1">
    <citation type="journal article" date="2013" name="Genome Announc.">
        <title>Draft Genome Sequence of Rhodococcus rhodnii Strain LMG5362, a Symbiont of Rhodnius prolixus (Hemiptera, Reduviidae, Triatominae), the Principle Vector of Trypanosoma cruzi.</title>
        <authorList>
            <person name="Pachebat J.A."/>
            <person name="van Keulen G."/>
            <person name="Whitten M.M."/>
            <person name="Girdwood S."/>
            <person name="Del Sol R."/>
            <person name="Dyson P.J."/>
            <person name="Facey P.D."/>
        </authorList>
    </citation>
    <scope>NUCLEOTIDE SEQUENCE [LARGE SCALE GENOMIC DNA]</scope>
    <source>
        <strain evidence="2 3">LMG 5362</strain>
    </source>
</reference>
<accession>R7WIU8</accession>
<dbReference type="EMBL" id="APMY01000102">
    <property type="protein sequence ID" value="EOM75172.1"/>
    <property type="molecule type" value="Genomic_DNA"/>
</dbReference>
<evidence type="ECO:0000256" key="1">
    <source>
        <dbReference type="SAM" id="Phobius"/>
    </source>
</evidence>
<keyword evidence="1" id="KW-0472">Membrane</keyword>
<dbReference type="RefSeq" id="WP_010839535.1">
    <property type="nucleotide sequence ID" value="NZ_APMY01000102.1"/>
</dbReference>
<comment type="caution">
    <text evidence="2">The sequence shown here is derived from an EMBL/GenBank/DDBJ whole genome shotgun (WGS) entry which is preliminary data.</text>
</comment>
<dbReference type="PATRIC" id="fig|1273125.3.peg.3340"/>
<name>R7WIU8_9NOCA</name>
<sequence length="82" mass="8020">MSLDPSTGAPENPLVELPAVAIALDVMLVVAATVTAVVALDAPALAAVAVAFVVGGALVGMHASRVLPSPAQRPDVAPRTAA</sequence>
<keyword evidence="1" id="KW-1133">Transmembrane helix</keyword>
<gene>
    <name evidence="2" type="ORF">Rrhod_3506</name>
</gene>
<feature type="transmembrane region" description="Helical" evidence="1">
    <location>
        <begin position="20"/>
        <end position="40"/>
    </location>
</feature>
<keyword evidence="3" id="KW-1185">Reference proteome</keyword>
<proteinExistence type="predicted"/>
<dbReference type="Proteomes" id="UP000013525">
    <property type="component" value="Unassembled WGS sequence"/>
</dbReference>
<evidence type="ECO:0000313" key="3">
    <source>
        <dbReference type="Proteomes" id="UP000013525"/>
    </source>
</evidence>